<name>A0AAY4ERK9_9TELE</name>
<protein>
    <submittedName>
        <fullName evidence="6">Uncharacterized protein</fullName>
    </submittedName>
</protein>
<dbReference type="SUPFAM" id="SSF58026">
    <property type="entry name" value="Delta-sleep-inducing peptide immunoreactive peptide"/>
    <property type="match status" value="1"/>
</dbReference>
<dbReference type="Ensembl" id="ENSDCDT00010071051.1">
    <property type="protein sequence ID" value="ENSDCDP00010060305.1"/>
    <property type="gene ID" value="ENSDCDG00010033548.1"/>
</dbReference>
<proteinExistence type="predicted"/>
<evidence type="ECO:0000256" key="5">
    <source>
        <dbReference type="SAM" id="Coils"/>
    </source>
</evidence>
<reference evidence="6" key="2">
    <citation type="submission" date="2025-08" db="UniProtKB">
        <authorList>
            <consortium name="Ensembl"/>
        </authorList>
    </citation>
    <scope>IDENTIFICATION</scope>
</reference>
<dbReference type="GO" id="GO:0070236">
    <property type="term" value="P:negative regulation of activation-induced cell death of T cells"/>
    <property type="evidence" value="ECO:0007669"/>
    <property type="project" value="TreeGrafter"/>
</dbReference>
<feature type="coiled-coil region" evidence="5">
    <location>
        <begin position="65"/>
        <end position="99"/>
    </location>
</feature>
<evidence type="ECO:0000313" key="6">
    <source>
        <dbReference type="Ensembl" id="ENSDCDP00010060305.1"/>
    </source>
</evidence>
<dbReference type="AlphaFoldDB" id="A0AAY4ERK9"/>
<comment type="subcellular location">
    <subcellularLocation>
        <location evidence="2">Cytoplasm</location>
    </subcellularLocation>
    <subcellularLocation>
        <location evidence="1">Nucleus</location>
    </subcellularLocation>
</comment>
<accession>A0AAY4ERK9</accession>
<dbReference type="InterPro" id="IPR000580">
    <property type="entry name" value="TSC22/Bun"/>
</dbReference>
<evidence type="ECO:0000313" key="7">
    <source>
        <dbReference type="Proteomes" id="UP000694580"/>
    </source>
</evidence>
<dbReference type="GeneTree" id="ENSGT00940000156656"/>
<dbReference type="Pfam" id="PF01166">
    <property type="entry name" value="TSC22"/>
    <property type="match status" value="1"/>
</dbReference>
<dbReference type="GO" id="GO:0006357">
    <property type="term" value="P:regulation of transcription by RNA polymerase II"/>
    <property type="evidence" value="ECO:0007669"/>
    <property type="project" value="InterPro"/>
</dbReference>
<gene>
    <name evidence="6" type="primary">LOC114792774</name>
</gene>
<dbReference type="PANTHER" id="PTHR12348:SF24">
    <property type="entry name" value="TSC22 DOMAIN FAMILY PROTEIN 3"/>
    <property type="match status" value="1"/>
</dbReference>
<evidence type="ECO:0000256" key="2">
    <source>
        <dbReference type="ARBA" id="ARBA00004496"/>
    </source>
</evidence>
<dbReference type="Proteomes" id="UP000694580">
    <property type="component" value="Chromosome 6"/>
</dbReference>
<keyword evidence="3" id="KW-0963">Cytoplasm</keyword>
<reference evidence="6" key="3">
    <citation type="submission" date="2025-09" db="UniProtKB">
        <authorList>
            <consortium name="Ensembl"/>
        </authorList>
    </citation>
    <scope>IDENTIFICATION</scope>
</reference>
<keyword evidence="4" id="KW-0539">Nucleus</keyword>
<evidence type="ECO:0000256" key="1">
    <source>
        <dbReference type="ARBA" id="ARBA00004123"/>
    </source>
</evidence>
<dbReference type="GO" id="GO:0005737">
    <property type="term" value="C:cytoplasm"/>
    <property type="evidence" value="ECO:0007669"/>
    <property type="project" value="UniProtKB-SubCell"/>
</dbReference>
<dbReference type="GO" id="GO:0005634">
    <property type="term" value="C:nucleus"/>
    <property type="evidence" value="ECO:0007669"/>
    <property type="project" value="UniProtKB-SubCell"/>
</dbReference>
<keyword evidence="7" id="KW-1185">Reference proteome</keyword>
<sequence length="144" mass="15900">SSTMFGTSVEVGVYQLHNFSISFFSSLLEGDVVSVKMDNSASGCSVVAVDNKIDEAIDLVKSHVMFAVREEVEVLKKQVRELSERNVNLERENSLLRMLTQAQKLLSKPDTWWTARVLQFFSSSTAPSSGHSVGLIQPSLNFAS</sequence>
<dbReference type="Gene3D" id="1.20.5.490">
    <property type="entry name" value="Single helix bin"/>
    <property type="match status" value="1"/>
</dbReference>
<reference evidence="6 7" key="1">
    <citation type="submission" date="2020-06" db="EMBL/GenBank/DDBJ databases">
        <authorList>
            <consortium name="Wellcome Sanger Institute Data Sharing"/>
        </authorList>
    </citation>
    <scope>NUCLEOTIDE SEQUENCE [LARGE SCALE GENOMIC DNA]</scope>
</reference>
<dbReference type="PANTHER" id="PTHR12348">
    <property type="entry name" value="TSC22"/>
    <property type="match status" value="1"/>
</dbReference>
<organism evidence="6 7">
    <name type="scientific">Denticeps clupeoides</name>
    <name type="common">denticle herring</name>
    <dbReference type="NCBI Taxonomy" id="299321"/>
    <lineage>
        <taxon>Eukaryota</taxon>
        <taxon>Metazoa</taxon>
        <taxon>Chordata</taxon>
        <taxon>Craniata</taxon>
        <taxon>Vertebrata</taxon>
        <taxon>Euteleostomi</taxon>
        <taxon>Actinopterygii</taxon>
        <taxon>Neopterygii</taxon>
        <taxon>Teleostei</taxon>
        <taxon>Clupei</taxon>
        <taxon>Clupeiformes</taxon>
        <taxon>Denticipitoidei</taxon>
        <taxon>Denticipitidae</taxon>
        <taxon>Denticeps</taxon>
    </lineage>
</organism>
<keyword evidence="5" id="KW-0175">Coiled coil</keyword>
<evidence type="ECO:0000256" key="4">
    <source>
        <dbReference type="ARBA" id="ARBA00023242"/>
    </source>
</evidence>
<evidence type="ECO:0000256" key="3">
    <source>
        <dbReference type="ARBA" id="ARBA00022490"/>
    </source>
</evidence>